<keyword evidence="2" id="KW-0378">Hydrolase</keyword>
<dbReference type="PANTHER" id="PTHR43283:SF7">
    <property type="entry name" value="BETA-LACTAMASE-RELATED DOMAIN-CONTAINING PROTEIN"/>
    <property type="match status" value="1"/>
</dbReference>
<comment type="caution">
    <text evidence="2">The sequence shown here is derived from an EMBL/GenBank/DDBJ whole genome shotgun (WGS) entry which is preliminary data.</text>
</comment>
<reference evidence="3" key="1">
    <citation type="journal article" date="2019" name="Int. J. Syst. Evol. Microbiol.">
        <title>The Global Catalogue of Microorganisms (GCM) 10K type strain sequencing project: providing services to taxonomists for standard genome sequencing and annotation.</title>
        <authorList>
            <consortium name="The Broad Institute Genomics Platform"/>
            <consortium name="The Broad Institute Genome Sequencing Center for Infectious Disease"/>
            <person name="Wu L."/>
            <person name="Ma J."/>
        </authorList>
    </citation>
    <scope>NUCLEOTIDE SEQUENCE [LARGE SCALE GENOMIC DNA]</scope>
    <source>
        <strain evidence="3">CGMCC 1.12286</strain>
    </source>
</reference>
<dbReference type="EMBL" id="JBHUCX010000024">
    <property type="protein sequence ID" value="MFD1674890.1"/>
    <property type="molecule type" value="Genomic_DNA"/>
</dbReference>
<dbReference type="SUPFAM" id="SSF56601">
    <property type="entry name" value="beta-lactamase/transpeptidase-like"/>
    <property type="match status" value="1"/>
</dbReference>
<dbReference type="InterPro" id="IPR050789">
    <property type="entry name" value="Diverse_Enzym_Activities"/>
</dbReference>
<protein>
    <submittedName>
        <fullName evidence="2">Serine hydrolase domain-containing protein</fullName>
        <ecNumber evidence="2">3.-.-.-</ecNumber>
    </submittedName>
</protein>
<proteinExistence type="predicted"/>
<dbReference type="PANTHER" id="PTHR43283">
    <property type="entry name" value="BETA-LACTAMASE-RELATED"/>
    <property type="match status" value="1"/>
</dbReference>
<feature type="domain" description="Beta-lactamase-related" evidence="1">
    <location>
        <begin position="41"/>
        <end position="314"/>
    </location>
</feature>
<organism evidence="2 3">
    <name type="scientific">Alicyclobacillus fodiniaquatilis</name>
    <dbReference type="NCBI Taxonomy" id="1661150"/>
    <lineage>
        <taxon>Bacteria</taxon>
        <taxon>Bacillati</taxon>
        <taxon>Bacillota</taxon>
        <taxon>Bacilli</taxon>
        <taxon>Bacillales</taxon>
        <taxon>Alicyclobacillaceae</taxon>
        <taxon>Alicyclobacillus</taxon>
    </lineage>
</organism>
<gene>
    <name evidence="2" type="ORF">ACFSB2_09285</name>
</gene>
<dbReference type="InterPro" id="IPR012338">
    <property type="entry name" value="Beta-lactam/transpept-like"/>
</dbReference>
<dbReference type="Gene3D" id="3.40.710.10">
    <property type="entry name" value="DD-peptidase/beta-lactamase superfamily"/>
    <property type="match status" value="1"/>
</dbReference>
<evidence type="ECO:0000313" key="3">
    <source>
        <dbReference type="Proteomes" id="UP001597079"/>
    </source>
</evidence>
<evidence type="ECO:0000259" key="1">
    <source>
        <dbReference type="Pfam" id="PF00144"/>
    </source>
</evidence>
<dbReference type="EC" id="3.-.-.-" evidence="2"/>
<dbReference type="InterPro" id="IPR001466">
    <property type="entry name" value="Beta-lactam-related"/>
</dbReference>
<evidence type="ECO:0000313" key="2">
    <source>
        <dbReference type="EMBL" id="MFD1674890.1"/>
    </source>
</evidence>
<dbReference type="Proteomes" id="UP001597079">
    <property type="component" value="Unassembled WGS sequence"/>
</dbReference>
<keyword evidence="3" id="KW-1185">Reference proteome</keyword>
<dbReference type="GO" id="GO:0016787">
    <property type="term" value="F:hydrolase activity"/>
    <property type="evidence" value="ECO:0007669"/>
    <property type="project" value="UniProtKB-KW"/>
</dbReference>
<dbReference type="Pfam" id="PF00144">
    <property type="entry name" value="Beta-lactamase"/>
    <property type="match status" value="1"/>
</dbReference>
<sequence length="344" mass="39125">MDIRDTYDTNPSDAEVGFGGFHREFGGLLLDFPHDTMFNTINGYTEQQWTSLTSILIAYRGNVIYERYFNGTNDQTLLPLRSMTKSVTSTLIGIAIDRGYIQDEHQSIQKFFDEAEILNSNPQLLVTTLHELLNLTSGIQLFDRDLPNMMRENPYDWIQPILQSTVVKRRQFQYKGCDMHLLSAILSRTTHLNAHSFAQQKLFYRLEIYDNDWEVDPQGNSIGSTGLKMTTRSIAKIGALYLNYGSWNRDVIISSEWVGKSITVQSTGDFQYGMYGYGWWIRCFHGEDAYMTVGAKGQYLINIPRLATTVVFTSDPAIEQSDSKSILVKRVIPILEGIISGISS</sequence>
<dbReference type="RefSeq" id="WP_377942764.1">
    <property type="nucleotide sequence ID" value="NZ_JBHUCX010000024.1"/>
</dbReference>
<name>A0ABW4JIA9_9BACL</name>
<accession>A0ABW4JIA9</accession>